<dbReference type="InterPro" id="IPR009072">
    <property type="entry name" value="Histone-fold"/>
</dbReference>
<sequence>MQHADQNGIKRASPFTDEAPPPKKQRNVPNTIKHHQLWYEQHSTSDPTLAPQDPVFIQSQLLRSIIIACGAVGFDSITTTALESFRAAVEEYILRCLSLVHTSMDSSRRTQPLPQDFIRALASTNASTVSLQDHLSLHDLDSESSPLVPSVLQPRIPEPPPAEPPPPDLTSILGPSLICAKEESQRMYIPKHFPPLPSQHTWKATPIFSEREEDPRKIRERATEEGMEAERALRNLVAARNAGAAGRSQTRAVSGKRGQGLEEVWKETVAAVVKGDEAREEQSNGRADMHMDEIDLSFGFDGSADKKPPTRNEKMTVPRKLDEHGGMMVNYEKKYWRKAAAMSNG</sequence>
<accession>A0A6A6H140</accession>
<dbReference type="OrthoDB" id="2193813at2759"/>
<dbReference type="InterPro" id="IPR019473">
    <property type="entry name" value="TFIID_su8_C"/>
</dbReference>
<evidence type="ECO:0000313" key="11">
    <source>
        <dbReference type="Proteomes" id="UP000800092"/>
    </source>
</evidence>
<feature type="domain" description="Transcription factor TFIID subunit 8 C-terminal" evidence="9">
    <location>
        <begin position="188"/>
        <end position="236"/>
    </location>
</feature>
<proteinExistence type="inferred from homology"/>
<evidence type="ECO:0000256" key="5">
    <source>
        <dbReference type="ARBA" id="ARBA00023163"/>
    </source>
</evidence>
<comment type="similarity">
    <text evidence="2">Belongs to the TAF8 family.</text>
</comment>
<keyword evidence="4" id="KW-0805">Transcription regulation</keyword>
<reference evidence="10" key="1">
    <citation type="journal article" date="2020" name="Stud. Mycol.">
        <title>101 Dothideomycetes genomes: a test case for predicting lifestyles and emergence of pathogens.</title>
        <authorList>
            <person name="Haridas S."/>
            <person name="Albert R."/>
            <person name="Binder M."/>
            <person name="Bloem J."/>
            <person name="Labutti K."/>
            <person name="Salamov A."/>
            <person name="Andreopoulos B."/>
            <person name="Baker S."/>
            <person name="Barry K."/>
            <person name="Bills G."/>
            <person name="Bluhm B."/>
            <person name="Cannon C."/>
            <person name="Castanera R."/>
            <person name="Culley D."/>
            <person name="Daum C."/>
            <person name="Ezra D."/>
            <person name="Gonzalez J."/>
            <person name="Henrissat B."/>
            <person name="Kuo A."/>
            <person name="Liang C."/>
            <person name="Lipzen A."/>
            <person name="Lutzoni F."/>
            <person name="Magnuson J."/>
            <person name="Mondo S."/>
            <person name="Nolan M."/>
            <person name="Ohm R."/>
            <person name="Pangilinan J."/>
            <person name="Park H.-J."/>
            <person name="Ramirez L."/>
            <person name="Alfaro M."/>
            <person name="Sun H."/>
            <person name="Tritt A."/>
            <person name="Yoshinaga Y."/>
            <person name="Zwiers L.-H."/>
            <person name="Turgeon B."/>
            <person name="Goodwin S."/>
            <person name="Spatafora J."/>
            <person name="Crous P."/>
            <person name="Grigoriev I."/>
        </authorList>
    </citation>
    <scope>NUCLEOTIDE SEQUENCE</scope>
    <source>
        <strain evidence="10">Tuck. ex Michener</strain>
    </source>
</reference>
<protein>
    <recommendedName>
        <fullName evidence="3">Transcription initiation factor TFIID subunit 8</fullName>
    </recommendedName>
</protein>
<dbReference type="GO" id="GO:0046982">
    <property type="term" value="F:protein heterodimerization activity"/>
    <property type="evidence" value="ECO:0007669"/>
    <property type="project" value="InterPro"/>
</dbReference>
<dbReference type="CDD" id="cd08049">
    <property type="entry name" value="TAF8"/>
    <property type="match status" value="1"/>
</dbReference>
<keyword evidence="5" id="KW-0804">Transcription</keyword>
<feature type="region of interest" description="Disordered" evidence="7">
    <location>
        <begin position="300"/>
        <end position="320"/>
    </location>
</feature>
<dbReference type="Pfam" id="PF07524">
    <property type="entry name" value="Bromo_TP"/>
    <property type="match status" value="1"/>
</dbReference>
<dbReference type="Gene3D" id="1.10.20.10">
    <property type="entry name" value="Histone, subunit A"/>
    <property type="match status" value="1"/>
</dbReference>
<comment type="subcellular location">
    <subcellularLocation>
        <location evidence="1">Nucleus</location>
    </subcellularLocation>
</comment>
<evidence type="ECO:0000313" key="10">
    <source>
        <dbReference type="EMBL" id="KAF2231745.1"/>
    </source>
</evidence>
<dbReference type="PANTHER" id="PTHR46469:SF1">
    <property type="entry name" value="TRANSCRIPTION INITIATION FACTOR TFIID SUBUNIT 8"/>
    <property type="match status" value="1"/>
</dbReference>
<organism evidence="10 11">
    <name type="scientific">Viridothelium virens</name>
    <name type="common">Speckled blister lichen</name>
    <name type="synonym">Trypethelium virens</name>
    <dbReference type="NCBI Taxonomy" id="1048519"/>
    <lineage>
        <taxon>Eukaryota</taxon>
        <taxon>Fungi</taxon>
        <taxon>Dikarya</taxon>
        <taxon>Ascomycota</taxon>
        <taxon>Pezizomycotina</taxon>
        <taxon>Dothideomycetes</taxon>
        <taxon>Dothideomycetes incertae sedis</taxon>
        <taxon>Trypetheliales</taxon>
        <taxon>Trypetheliaceae</taxon>
        <taxon>Viridothelium</taxon>
    </lineage>
</organism>
<evidence type="ECO:0000256" key="7">
    <source>
        <dbReference type="SAM" id="MobiDB-lite"/>
    </source>
</evidence>
<evidence type="ECO:0000256" key="4">
    <source>
        <dbReference type="ARBA" id="ARBA00023015"/>
    </source>
</evidence>
<evidence type="ECO:0000256" key="1">
    <source>
        <dbReference type="ARBA" id="ARBA00004123"/>
    </source>
</evidence>
<evidence type="ECO:0000256" key="3">
    <source>
        <dbReference type="ARBA" id="ARBA00017307"/>
    </source>
</evidence>
<dbReference type="InterPro" id="IPR006565">
    <property type="entry name" value="BTP"/>
</dbReference>
<feature type="compositionally biased region" description="Pro residues" evidence="7">
    <location>
        <begin position="156"/>
        <end position="168"/>
    </location>
</feature>
<evidence type="ECO:0000259" key="8">
    <source>
        <dbReference type="Pfam" id="PF07524"/>
    </source>
</evidence>
<name>A0A6A6H140_VIRVR</name>
<dbReference type="GO" id="GO:0005669">
    <property type="term" value="C:transcription factor TFIID complex"/>
    <property type="evidence" value="ECO:0007669"/>
    <property type="project" value="InterPro"/>
</dbReference>
<evidence type="ECO:0000259" key="9">
    <source>
        <dbReference type="Pfam" id="PF10406"/>
    </source>
</evidence>
<feature type="region of interest" description="Disordered" evidence="7">
    <location>
        <begin position="141"/>
        <end position="169"/>
    </location>
</feature>
<dbReference type="Pfam" id="PF10406">
    <property type="entry name" value="TAF8_C"/>
    <property type="match status" value="1"/>
</dbReference>
<feature type="region of interest" description="Disordered" evidence="7">
    <location>
        <begin position="1"/>
        <end position="28"/>
    </location>
</feature>
<gene>
    <name evidence="10" type="ORF">EV356DRAFT_451474</name>
</gene>
<dbReference type="InterPro" id="IPR037818">
    <property type="entry name" value="TAF8"/>
</dbReference>
<dbReference type="PANTHER" id="PTHR46469">
    <property type="entry name" value="TRANSCRIPTION INITIATION FACTOR TFIID SUBUNIT 8"/>
    <property type="match status" value="1"/>
</dbReference>
<dbReference type="Proteomes" id="UP000800092">
    <property type="component" value="Unassembled WGS sequence"/>
</dbReference>
<dbReference type="EMBL" id="ML991823">
    <property type="protein sequence ID" value="KAF2231745.1"/>
    <property type="molecule type" value="Genomic_DNA"/>
</dbReference>
<evidence type="ECO:0000256" key="6">
    <source>
        <dbReference type="ARBA" id="ARBA00023242"/>
    </source>
</evidence>
<keyword evidence="11" id="KW-1185">Reference proteome</keyword>
<dbReference type="GO" id="GO:0006367">
    <property type="term" value="P:transcription initiation at RNA polymerase II promoter"/>
    <property type="evidence" value="ECO:0007669"/>
    <property type="project" value="TreeGrafter"/>
</dbReference>
<feature type="compositionally biased region" description="Basic and acidic residues" evidence="7">
    <location>
        <begin position="303"/>
        <end position="320"/>
    </location>
</feature>
<keyword evidence="6" id="KW-0539">Nucleus</keyword>
<evidence type="ECO:0000256" key="2">
    <source>
        <dbReference type="ARBA" id="ARBA00008767"/>
    </source>
</evidence>
<dbReference type="CDD" id="cd00076">
    <property type="entry name" value="HFD_SF"/>
    <property type="match status" value="1"/>
</dbReference>
<dbReference type="AlphaFoldDB" id="A0A6A6H140"/>
<feature type="domain" description="Bromodomain associated" evidence="8">
    <location>
        <begin position="60"/>
        <end position="124"/>
    </location>
</feature>